<protein>
    <submittedName>
        <fullName evidence="1">Uncharacterized protein</fullName>
    </submittedName>
</protein>
<reference evidence="1" key="2">
    <citation type="submission" date="2020-09" db="EMBL/GenBank/DDBJ databases">
        <authorList>
            <person name="Sun Q."/>
            <person name="Zhou Y."/>
        </authorList>
    </citation>
    <scope>NUCLEOTIDE SEQUENCE</scope>
    <source>
        <strain evidence="1">CGMCC 1.15758</strain>
    </source>
</reference>
<dbReference type="AlphaFoldDB" id="A0A8J2Z3I6"/>
<accession>A0A8J2Z3I6</accession>
<reference evidence="1" key="1">
    <citation type="journal article" date="2014" name="Int. J. Syst. Evol. Microbiol.">
        <title>Complete genome sequence of Corynebacterium casei LMG S-19264T (=DSM 44701T), isolated from a smear-ripened cheese.</title>
        <authorList>
            <consortium name="US DOE Joint Genome Institute (JGI-PGF)"/>
            <person name="Walter F."/>
            <person name="Albersmeier A."/>
            <person name="Kalinowski J."/>
            <person name="Ruckert C."/>
        </authorList>
    </citation>
    <scope>NUCLEOTIDE SEQUENCE</scope>
    <source>
        <strain evidence="1">CGMCC 1.15758</strain>
    </source>
</reference>
<dbReference type="Proteomes" id="UP000636949">
    <property type="component" value="Unassembled WGS sequence"/>
</dbReference>
<evidence type="ECO:0000313" key="1">
    <source>
        <dbReference type="EMBL" id="GGF94712.1"/>
    </source>
</evidence>
<name>A0A8J2Z3I6_9GAMM</name>
<gene>
    <name evidence="1" type="ORF">GCM10010995_09930</name>
</gene>
<dbReference type="EMBL" id="BMJS01000008">
    <property type="protein sequence ID" value="GGF94712.1"/>
    <property type="molecule type" value="Genomic_DNA"/>
</dbReference>
<keyword evidence="2" id="KW-1185">Reference proteome</keyword>
<proteinExistence type="predicted"/>
<sequence>MSMVKGMVIKRVNNPSAIQIKPKTSVEVARNANRSGNGKFKPPSAVGAPNQATVLLKFVTFE</sequence>
<organism evidence="1 2">
    <name type="scientific">Cysteiniphilum litorale</name>
    <dbReference type="NCBI Taxonomy" id="2056700"/>
    <lineage>
        <taxon>Bacteria</taxon>
        <taxon>Pseudomonadati</taxon>
        <taxon>Pseudomonadota</taxon>
        <taxon>Gammaproteobacteria</taxon>
        <taxon>Thiotrichales</taxon>
        <taxon>Fastidiosibacteraceae</taxon>
        <taxon>Cysteiniphilum</taxon>
    </lineage>
</organism>
<comment type="caution">
    <text evidence="1">The sequence shown here is derived from an EMBL/GenBank/DDBJ whole genome shotgun (WGS) entry which is preliminary data.</text>
</comment>
<evidence type="ECO:0000313" key="2">
    <source>
        <dbReference type="Proteomes" id="UP000636949"/>
    </source>
</evidence>